<feature type="compositionally biased region" description="Acidic residues" evidence="1">
    <location>
        <begin position="43"/>
        <end position="59"/>
    </location>
</feature>
<proteinExistence type="predicted"/>
<sequence>RVDVGIQHLSPLITTFLSAPTLNLKQTTIILSERQQLGQCYSDNDDDSDSDSDSDKETDEMVALSGAALCRGQPRDTKEAERWRYKSKLVQCRRRQECSDEGAQMLYANVNSSSSKFAKK</sequence>
<reference evidence="2" key="1">
    <citation type="journal article" date="2023" name="Mol. Biol. Evol.">
        <title>Third-Generation Sequencing Reveals the Adaptive Role of the Epigenome in Three Deep-Sea Polychaetes.</title>
        <authorList>
            <person name="Perez M."/>
            <person name="Aroh O."/>
            <person name="Sun Y."/>
            <person name="Lan Y."/>
            <person name="Juniper S.K."/>
            <person name="Young C.R."/>
            <person name="Angers B."/>
            <person name="Qian P.Y."/>
        </authorList>
    </citation>
    <scope>NUCLEOTIDE SEQUENCE</scope>
    <source>
        <strain evidence="2">R07B-5</strain>
    </source>
</reference>
<evidence type="ECO:0000313" key="3">
    <source>
        <dbReference type="Proteomes" id="UP001209878"/>
    </source>
</evidence>
<accession>A0AAD9IV79</accession>
<gene>
    <name evidence="2" type="ORF">NP493_5358g00000</name>
</gene>
<feature type="region of interest" description="Disordered" evidence="1">
    <location>
        <begin position="39"/>
        <end position="59"/>
    </location>
</feature>
<protein>
    <submittedName>
        <fullName evidence="2">Uncharacterized protein</fullName>
    </submittedName>
</protein>
<keyword evidence="3" id="KW-1185">Reference proteome</keyword>
<dbReference type="EMBL" id="JAODUO010005345">
    <property type="protein sequence ID" value="KAK2141183.1"/>
    <property type="molecule type" value="Genomic_DNA"/>
</dbReference>
<evidence type="ECO:0000313" key="2">
    <source>
        <dbReference type="EMBL" id="KAK2141183.1"/>
    </source>
</evidence>
<feature type="non-terminal residue" evidence="2">
    <location>
        <position position="1"/>
    </location>
</feature>
<dbReference type="Proteomes" id="UP001209878">
    <property type="component" value="Unassembled WGS sequence"/>
</dbReference>
<evidence type="ECO:0000256" key="1">
    <source>
        <dbReference type="SAM" id="MobiDB-lite"/>
    </source>
</evidence>
<name>A0AAD9IV79_RIDPI</name>
<dbReference type="AlphaFoldDB" id="A0AAD9IV79"/>
<organism evidence="2 3">
    <name type="scientific">Ridgeia piscesae</name>
    <name type="common">Tubeworm</name>
    <dbReference type="NCBI Taxonomy" id="27915"/>
    <lineage>
        <taxon>Eukaryota</taxon>
        <taxon>Metazoa</taxon>
        <taxon>Spiralia</taxon>
        <taxon>Lophotrochozoa</taxon>
        <taxon>Annelida</taxon>
        <taxon>Polychaeta</taxon>
        <taxon>Sedentaria</taxon>
        <taxon>Canalipalpata</taxon>
        <taxon>Sabellida</taxon>
        <taxon>Siboglinidae</taxon>
        <taxon>Ridgeia</taxon>
    </lineage>
</organism>
<comment type="caution">
    <text evidence="2">The sequence shown here is derived from an EMBL/GenBank/DDBJ whole genome shotgun (WGS) entry which is preliminary data.</text>
</comment>